<evidence type="ECO:0000256" key="1">
    <source>
        <dbReference type="SAM" id="Phobius"/>
    </source>
</evidence>
<keyword evidence="1" id="KW-1133">Transmembrane helix</keyword>
<dbReference type="EMBL" id="BQKI01000077">
    <property type="protein sequence ID" value="GJN24411.1"/>
    <property type="molecule type" value="Genomic_DNA"/>
</dbReference>
<reference evidence="2" key="2">
    <citation type="submission" date="2021-12" db="EMBL/GenBank/DDBJ databases">
        <title>Resequencing data analysis of finger millet.</title>
        <authorList>
            <person name="Hatakeyama M."/>
            <person name="Aluri S."/>
            <person name="Balachadran M.T."/>
            <person name="Sivarajan S.R."/>
            <person name="Poveda L."/>
            <person name="Shimizu-Inatsugi R."/>
            <person name="Schlapbach R."/>
            <person name="Sreeman S.M."/>
            <person name="Shimizu K.K."/>
        </authorList>
    </citation>
    <scope>NUCLEOTIDE SEQUENCE</scope>
</reference>
<feature type="transmembrane region" description="Helical" evidence="1">
    <location>
        <begin position="103"/>
        <end position="126"/>
    </location>
</feature>
<dbReference type="PANTHER" id="PTHR33186:SF28">
    <property type="entry name" value="F-BOX DOMAIN-CONTAINING PROTEIN"/>
    <property type="match status" value="1"/>
</dbReference>
<keyword evidence="3" id="KW-1185">Reference proteome</keyword>
<evidence type="ECO:0000313" key="3">
    <source>
        <dbReference type="Proteomes" id="UP001054889"/>
    </source>
</evidence>
<reference evidence="2" key="1">
    <citation type="journal article" date="2018" name="DNA Res.">
        <title>Multiple hybrid de novo genome assembly of finger millet, an orphan allotetraploid crop.</title>
        <authorList>
            <person name="Hatakeyama M."/>
            <person name="Aluri S."/>
            <person name="Balachadran M.T."/>
            <person name="Sivarajan S.R."/>
            <person name="Patrignani A."/>
            <person name="Gruter S."/>
            <person name="Poveda L."/>
            <person name="Shimizu-Inatsugi R."/>
            <person name="Baeten J."/>
            <person name="Francoijs K.J."/>
            <person name="Nataraja K.N."/>
            <person name="Reddy Y.A.N."/>
            <person name="Phadnis S."/>
            <person name="Ravikumar R.L."/>
            <person name="Schlapbach R."/>
            <person name="Sreeman S.M."/>
            <person name="Shimizu K.K."/>
        </authorList>
    </citation>
    <scope>NUCLEOTIDE SEQUENCE</scope>
</reference>
<organism evidence="2 3">
    <name type="scientific">Eleusine coracana subsp. coracana</name>
    <dbReference type="NCBI Taxonomy" id="191504"/>
    <lineage>
        <taxon>Eukaryota</taxon>
        <taxon>Viridiplantae</taxon>
        <taxon>Streptophyta</taxon>
        <taxon>Embryophyta</taxon>
        <taxon>Tracheophyta</taxon>
        <taxon>Spermatophyta</taxon>
        <taxon>Magnoliopsida</taxon>
        <taxon>Liliopsida</taxon>
        <taxon>Poales</taxon>
        <taxon>Poaceae</taxon>
        <taxon>PACMAD clade</taxon>
        <taxon>Chloridoideae</taxon>
        <taxon>Cynodonteae</taxon>
        <taxon>Eleusininae</taxon>
        <taxon>Eleusine</taxon>
    </lineage>
</organism>
<proteinExistence type="predicted"/>
<dbReference type="Proteomes" id="UP001054889">
    <property type="component" value="Unassembled WGS sequence"/>
</dbReference>
<sequence length="127" mass="13905">MEMEDGALGFVCIEGSSLYLWSRKVSSEAAAEWVKCRVIKLEGLIHVADQDGDEALVVGSAEGVGVIFVTTGSGLFTLELKSGRVRKVDEPEVYFSILPYMSFYTPGTVLVLIAQLLTAPFILHWFS</sequence>
<accession>A0AAV5EPB7</accession>
<protein>
    <submittedName>
        <fullName evidence="2">Uncharacterized protein</fullName>
    </submittedName>
</protein>
<dbReference type="AlphaFoldDB" id="A0AAV5EPB7"/>
<keyword evidence="1" id="KW-0812">Transmembrane</keyword>
<gene>
    <name evidence="2" type="primary">gb12149</name>
    <name evidence="2" type="ORF">PR202_gb12149</name>
</gene>
<keyword evidence="1" id="KW-0472">Membrane</keyword>
<dbReference type="PANTHER" id="PTHR33186">
    <property type="entry name" value="OS10G0136150 PROTEIN-RELATED"/>
    <property type="match status" value="1"/>
</dbReference>
<comment type="caution">
    <text evidence="2">The sequence shown here is derived from an EMBL/GenBank/DDBJ whole genome shotgun (WGS) entry which is preliminary data.</text>
</comment>
<name>A0AAV5EPB7_ELECO</name>
<evidence type="ECO:0000313" key="2">
    <source>
        <dbReference type="EMBL" id="GJN24411.1"/>
    </source>
</evidence>